<dbReference type="InterPro" id="IPR000873">
    <property type="entry name" value="AMP-dep_synth/lig_dom"/>
</dbReference>
<protein>
    <submittedName>
        <fullName evidence="5">4-coumarate--CoA ligase</fullName>
    </submittedName>
</protein>
<dbReference type="Gene3D" id="3.40.50.980">
    <property type="match status" value="2"/>
</dbReference>
<gene>
    <name evidence="5" type="ORF">M427DRAFT_94767</name>
</gene>
<evidence type="ECO:0000313" key="5">
    <source>
        <dbReference type="EMBL" id="KXS20115.1"/>
    </source>
</evidence>
<feature type="domain" description="AMP-dependent synthetase/ligase" evidence="3">
    <location>
        <begin position="7"/>
        <end position="373"/>
    </location>
</feature>
<dbReference type="InterPro" id="IPR025110">
    <property type="entry name" value="AMP-bd_C"/>
</dbReference>
<dbReference type="OMA" id="IPINPIY"/>
<dbReference type="InterPro" id="IPR045851">
    <property type="entry name" value="AMP-bd_C_sf"/>
</dbReference>
<evidence type="ECO:0000259" key="3">
    <source>
        <dbReference type="Pfam" id="PF00501"/>
    </source>
</evidence>
<evidence type="ECO:0000259" key="4">
    <source>
        <dbReference type="Pfam" id="PF13193"/>
    </source>
</evidence>
<dbReference type="PROSITE" id="PS00455">
    <property type="entry name" value="AMP_BINDING"/>
    <property type="match status" value="1"/>
</dbReference>
<feature type="domain" description="AMP-binding enzyme C-terminal" evidence="4">
    <location>
        <begin position="425"/>
        <end position="504"/>
    </location>
</feature>
<dbReference type="InterPro" id="IPR020845">
    <property type="entry name" value="AMP-binding_CS"/>
</dbReference>
<sequence>MPQEQLSQIAYIDGADEKRSLTYGQVRADAEGLSNALRNPASPWGGIKKGDIITLYGPNSMELPAIIFGVYRSGAGISPSNPNYVARELEHQLKTSGSRLLITHPSVVSTALEAAKHAGIPRSHVLVFGEGATEGLQTISGLIEAGKKLKFGEVQWTADEVKNQTVLVPYSSGTTGLPKGVMLTHYNLVSNVSQWMAIQDNSKPPSTRVCLIPLFHMNGIMQFLCVAPKVGATTVVFPRFDLPLALAAWSKYKVDSIGIVPPIANVIAKHPVVDKFDMSNLKTIGCGAAPLGGEVEDMLTKRFNVIVQQGYGCTEGTCAATLYRHDTPYHRGSVGTPLPNMEVKVVDPDTGKVVGFNKEGELWFKGPNICKGYINNPEATKSSFTPDGFYKTGDIVTINEDRIVWVKDRLKELIKYNAFQVAPAELEDILNSHPHVEDAAVTAAPSEEHGEVPKAYVVLKPGVEKTSKVAKEIKEFLDKSVAPHKRLRGGLEFREVIPKNPSGKILRRVLRDEERERAKAKL</sequence>
<dbReference type="Gene3D" id="2.30.38.10">
    <property type="entry name" value="Luciferase, Domain 3"/>
    <property type="match status" value="1"/>
</dbReference>
<organism evidence="5 6">
    <name type="scientific">Gonapodya prolifera (strain JEL478)</name>
    <name type="common">Monoblepharis prolifera</name>
    <dbReference type="NCBI Taxonomy" id="1344416"/>
    <lineage>
        <taxon>Eukaryota</taxon>
        <taxon>Fungi</taxon>
        <taxon>Fungi incertae sedis</taxon>
        <taxon>Chytridiomycota</taxon>
        <taxon>Chytridiomycota incertae sedis</taxon>
        <taxon>Monoblepharidomycetes</taxon>
        <taxon>Monoblepharidales</taxon>
        <taxon>Gonapodyaceae</taxon>
        <taxon>Gonapodya</taxon>
    </lineage>
</organism>
<dbReference type="PANTHER" id="PTHR24096">
    <property type="entry name" value="LONG-CHAIN-FATTY-ACID--COA LIGASE"/>
    <property type="match status" value="1"/>
</dbReference>
<evidence type="ECO:0000313" key="6">
    <source>
        <dbReference type="Proteomes" id="UP000070544"/>
    </source>
</evidence>
<dbReference type="OrthoDB" id="1898221at2759"/>
<accession>A0A139AUE5</accession>
<dbReference type="EMBL" id="KQ965736">
    <property type="protein sequence ID" value="KXS20115.1"/>
    <property type="molecule type" value="Genomic_DNA"/>
</dbReference>
<dbReference type="PANTHER" id="PTHR24096:SF149">
    <property type="entry name" value="AMP-BINDING DOMAIN-CONTAINING PROTEIN-RELATED"/>
    <property type="match status" value="1"/>
</dbReference>
<dbReference type="STRING" id="1344416.A0A139AUE5"/>
<dbReference type="AlphaFoldDB" id="A0A139AUE5"/>
<dbReference type="FunFam" id="3.30.300.30:FF:000007">
    <property type="entry name" value="4-coumarate--CoA ligase 2"/>
    <property type="match status" value="1"/>
</dbReference>
<evidence type="ECO:0000256" key="2">
    <source>
        <dbReference type="ARBA" id="ARBA00022598"/>
    </source>
</evidence>
<dbReference type="SUPFAM" id="SSF56801">
    <property type="entry name" value="Acetyl-CoA synthetase-like"/>
    <property type="match status" value="1"/>
</dbReference>
<name>A0A139AUE5_GONPJ</name>
<dbReference type="Gene3D" id="3.30.300.30">
    <property type="match status" value="1"/>
</dbReference>
<reference evidence="5 6" key="1">
    <citation type="journal article" date="2015" name="Genome Biol. Evol.">
        <title>Phylogenomic analyses indicate that early fungi evolved digesting cell walls of algal ancestors of land plants.</title>
        <authorList>
            <person name="Chang Y."/>
            <person name="Wang S."/>
            <person name="Sekimoto S."/>
            <person name="Aerts A.L."/>
            <person name="Choi C."/>
            <person name="Clum A."/>
            <person name="LaButti K.M."/>
            <person name="Lindquist E.A."/>
            <person name="Yee Ngan C."/>
            <person name="Ohm R.A."/>
            <person name="Salamov A.A."/>
            <person name="Grigoriev I.V."/>
            <person name="Spatafora J.W."/>
            <person name="Berbee M.L."/>
        </authorList>
    </citation>
    <scope>NUCLEOTIDE SEQUENCE [LARGE SCALE GENOMIC DNA]</scope>
    <source>
        <strain evidence="5 6">JEL478</strain>
    </source>
</reference>
<dbReference type="Pfam" id="PF00501">
    <property type="entry name" value="AMP-binding"/>
    <property type="match status" value="1"/>
</dbReference>
<dbReference type="CDD" id="cd05911">
    <property type="entry name" value="Firefly_Luc_like"/>
    <property type="match status" value="1"/>
</dbReference>
<proteinExistence type="inferred from homology"/>
<dbReference type="Proteomes" id="UP000070544">
    <property type="component" value="Unassembled WGS sequence"/>
</dbReference>
<dbReference type="Pfam" id="PF13193">
    <property type="entry name" value="AMP-binding_C"/>
    <property type="match status" value="1"/>
</dbReference>
<keyword evidence="2 5" id="KW-0436">Ligase</keyword>
<evidence type="ECO:0000256" key="1">
    <source>
        <dbReference type="ARBA" id="ARBA00006432"/>
    </source>
</evidence>
<keyword evidence="6" id="KW-1185">Reference proteome</keyword>
<dbReference type="GO" id="GO:0016405">
    <property type="term" value="F:CoA-ligase activity"/>
    <property type="evidence" value="ECO:0007669"/>
    <property type="project" value="TreeGrafter"/>
</dbReference>
<comment type="similarity">
    <text evidence="1">Belongs to the ATP-dependent AMP-binding enzyme family.</text>
</comment>